<sequence>MSGFQALLDAAHYASQEQHSYANYEYSSTAFNDASWGLCTDNVPTFEPSSPPSMPHLMRWSGEHGLTPAFSTPRSLTGPSSSSFPRAAAGPQRRAKAHKRSVRFAYTQTTAEERRALKKRPSTPLPTLCKALPPSPASDLGAPSSAPSSDSESSSPPRLPKLRIAASQQHNIMPPTGTTHPGHISPYGSAGSAFPARGKPMGEPQEYLDARLRRHAFRPTELLAFQPL</sequence>
<keyword evidence="3" id="KW-1185">Reference proteome</keyword>
<dbReference type="KEGG" id="hir:HETIRDRAFT_456500"/>
<dbReference type="GeneID" id="20676747"/>
<evidence type="ECO:0000313" key="3">
    <source>
        <dbReference type="Proteomes" id="UP000030671"/>
    </source>
</evidence>
<feature type="compositionally biased region" description="Basic residues" evidence="1">
    <location>
        <begin position="93"/>
        <end position="102"/>
    </location>
</feature>
<organism evidence="2 3">
    <name type="scientific">Heterobasidion irregulare (strain TC 32-1)</name>
    <dbReference type="NCBI Taxonomy" id="747525"/>
    <lineage>
        <taxon>Eukaryota</taxon>
        <taxon>Fungi</taxon>
        <taxon>Dikarya</taxon>
        <taxon>Basidiomycota</taxon>
        <taxon>Agaricomycotina</taxon>
        <taxon>Agaricomycetes</taxon>
        <taxon>Russulales</taxon>
        <taxon>Bondarzewiaceae</taxon>
        <taxon>Heterobasidion</taxon>
        <taxon>Heterobasidion annosum species complex</taxon>
    </lineage>
</organism>
<proteinExistence type="predicted"/>
<feature type="compositionally biased region" description="Low complexity" evidence="1">
    <location>
        <begin position="137"/>
        <end position="156"/>
    </location>
</feature>
<protein>
    <submittedName>
        <fullName evidence="2">Uncharacterized protein</fullName>
    </submittedName>
</protein>
<dbReference type="AlphaFoldDB" id="W4JNC9"/>
<accession>W4JNC9</accession>
<name>W4JNC9_HETIT</name>
<feature type="region of interest" description="Disordered" evidence="1">
    <location>
        <begin position="47"/>
        <end position="203"/>
    </location>
</feature>
<dbReference type="EMBL" id="KI925467">
    <property type="protein sequence ID" value="ETW75048.1"/>
    <property type="molecule type" value="Genomic_DNA"/>
</dbReference>
<gene>
    <name evidence="2" type="ORF">HETIRDRAFT_456500</name>
</gene>
<dbReference type="Proteomes" id="UP000030671">
    <property type="component" value="Unassembled WGS sequence"/>
</dbReference>
<evidence type="ECO:0000256" key="1">
    <source>
        <dbReference type="SAM" id="MobiDB-lite"/>
    </source>
</evidence>
<dbReference type="RefSeq" id="XP_009553495.1">
    <property type="nucleotide sequence ID" value="XM_009555200.1"/>
</dbReference>
<feature type="compositionally biased region" description="Polar residues" evidence="1">
    <location>
        <begin position="69"/>
        <end position="84"/>
    </location>
</feature>
<feature type="compositionally biased region" description="Polar residues" evidence="1">
    <location>
        <begin position="166"/>
        <end position="179"/>
    </location>
</feature>
<dbReference type="HOGENOM" id="CLU_1214904_0_0_1"/>
<dbReference type="InParanoid" id="W4JNC9"/>
<reference evidence="2 3" key="1">
    <citation type="journal article" date="2012" name="New Phytol.">
        <title>Insight into trade-off between wood decay and parasitism from the genome of a fungal forest pathogen.</title>
        <authorList>
            <person name="Olson A."/>
            <person name="Aerts A."/>
            <person name="Asiegbu F."/>
            <person name="Belbahri L."/>
            <person name="Bouzid O."/>
            <person name="Broberg A."/>
            <person name="Canback B."/>
            <person name="Coutinho P.M."/>
            <person name="Cullen D."/>
            <person name="Dalman K."/>
            <person name="Deflorio G."/>
            <person name="van Diepen L.T."/>
            <person name="Dunand C."/>
            <person name="Duplessis S."/>
            <person name="Durling M."/>
            <person name="Gonthier P."/>
            <person name="Grimwood J."/>
            <person name="Fossdal C.G."/>
            <person name="Hansson D."/>
            <person name="Henrissat B."/>
            <person name="Hietala A."/>
            <person name="Himmelstrand K."/>
            <person name="Hoffmeister D."/>
            <person name="Hogberg N."/>
            <person name="James T.Y."/>
            <person name="Karlsson M."/>
            <person name="Kohler A."/>
            <person name="Kues U."/>
            <person name="Lee Y.H."/>
            <person name="Lin Y.C."/>
            <person name="Lind M."/>
            <person name="Lindquist E."/>
            <person name="Lombard V."/>
            <person name="Lucas S."/>
            <person name="Lunden K."/>
            <person name="Morin E."/>
            <person name="Murat C."/>
            <person name="Park J."/>
            <person name="Raffaello T."/>
            <person name="Rouze P."/>
            <person name="Salamov A."/>
            <person name="Schmutz J."/>
            <person name="Solheim H."/>
            <person name="Stahlberg J."/>
            <person name="Velez H."/>
            <person name="de Vries R.P."/>
            <person name="Wiebenga A."/>
            <person name="Woodward S."/>
            <person name="Yakovlev I."/>
            <person name="Garbelotto M."/>
            <person name="Martin F."/>
            <person name="Grigoriev I.V."/>
            <person name="Stenlid J."/>
        </authorList>
    </citation>
    <scope>NUCLEOTIDE SEQUENCE [LARGE SCALE GENOMIC DNA]</scope>
    <source>
        <strain evidence="2 3">TC 32-1</strain>
    </source>
</reference>
<evidence type="ECO:0000313" key="2">
    <source>
        <dbReference type="EMBL" id="ETW75048.1"/>
    </source>
</evidence>